<gene>
    <name evidence="2" type="ORF">AVEN_137079_1</name>
    <name evidence="1" type="ORF">AVEN_46793_1</name>
</gene>
<sequence>MAFAIFQESKVHNTSSGPPNTKQFCLVMNGSKCCKNKGTTLAVRFSGYYITHSSCQQSLSDPVVELILWRGNNEERTVSCWSLFSSVNTRGIHLLNFHVQG</sequence>
<reference evidence="1 3" key="1">
    <citation type="journal article" date="2019" name="Sci. Rep.">
        <title>Orb-weaving spider Araneus ventricosus genome elucidates the spidroin gene catalogue.</title>
        <authorList>
            <person name="Kono N."/>
            <person name="Nakamura H."/>
            <person name="Ohtoshi R."/>
            <person name="Moran D.A.P."/>
            <person name="Shinohara A."/>
            <person name="Yoshida Y."/>
            <person name="Fujiwara M."/>
            <person name="Mori M."/>
            <person name="Tomita M."/>
            <person name="Arakawa K."/>
        </authorList>
    </citation>
    <scope>NUCLEOTIDE SEQUENCE [LARGE SCALE GENOMIC DNA]</scope>
</reference>
<protein>
    <submittedName>
        <fullName evidence="1">Uncharacterized protein</fullName>
    </submittedName>
</protein>
<keyword evidence="3" id="KW-1185">Reference proteome</keyword>
<organism evidence="1 3">
    <name type="scientific">Araneus ventricosus</name>
    <name type="common">Orbweaver spider</name>
    <name type="synonym">Epeira ventricosa</name>
    <dbReference type="NCBI Taxonomy" id="182803"/>
    <lineage>
        <taxon>Eukaryota</taxon>
        <taxon>Metazoa</taxon>
        <taxon>Ecdysozoa</taxon>
        <taxon>Arthropoda</taxon>
        <taxon>Chelicerata</taxon>
        <taxon>Arachnida</taxon>
        <taxon>Araneae</taxon>
        <taxon>Araneomorphae</taxon>
        <taxon>Entelegynae</taxon>
        <taxon>Araneoidea</taxon>
        <taxon>Araneidae</taxon>
        <taxon>Araneus</taxon>
    </lineage>
</organism>
<accession>A0A4Y2TTY2</accession>
<evidence type="ECO:0000313" key="1">
    <source>
        <dbReference type="EMBL" id="GBO02890.1"/>
    </source>
</evidence>
<dbReference type="AlphaFoldDB" id="A0A4Y2TTY2"/>
<dbReference type="Proteomes" id="UP000499080">
    <property type="component" value="Unassembled WGS sequence"/>
</dbReference>
<evidence type="ECO:0000313" key="3">
    <source>
        <dbReference type="Proteomes" id="UP000499080"/>
    </source>
</evidence>
<dbReference type="EMBL" id="BGPR01030398">
    <property type="protein sequence ID" value="GBO02890.1"/>
    <property type="molecule type" value="Genomic_DNA"/>
</dbReference>
<comment type="caution">
    <text evidence="1">The sequence shown here is derived from an EMBL/GenBank/DDBJ whole genome shotgun (WGS) entry which is preliminary data.</text>
</comment>
<evidence type="ECO:0000313" key="2">
    <source>
        <dbReference type="EMBL" id="GBO02918.1"/>
    </source>
</evidence>
<proteinExistence type="predicted"/>
<name>A0A4Y2TTY2_ARAVE</name>
<dbReference type="EMBL" id="BGPR01030406">
    <property type="protein sequence ID" value="GBO02918.1"/>
    <property type="molecule type" value="Genomic_DNA"/>
</dbReference>